<dbReference type="Proteomes" id="UP000299102">
    <property type="component" value="Unassembled WGS sequence"/>
</dbReference>
<proteinExistence type="predicted"/>
<comment type="caution">
    <text evidence="4">The sequence shown here is derived from an EMBL/GenBank/DDBJ whole genome shotgun (WGS) entry which is preliminary data.</text>
</comment>
<protein>
    <submittedName>
        <fullName evidence="4">Nucleobindin-1</fullName>
    </submittedName>
</protein>
<sequence length="112" mass="13468">MHHPVTKEQLLELWKNVDQLETKDFNPRVFFMMHDVDGNGVWDADEVKALFIKELDKLYGPNGPNKDLHERAEEMERMREHVFLESDLNRDGLIDFNEFMMQTRRSDFQQDQ</sequence>
<dbReference type="InterPro" id="IPR011992">
    <property type="entry name" value="EF-hand-dom_pair"/>
</dbReference>
<dbReference type="AlphaFoldDB" id="A0A4C1T0L2"/>
<dbReference type="InterPro" id="IPR002048">
    <property type="entry name" value="EF_hand_dom"/>
</dbReference>
<dbReference type="OrthoDB" id="5982823at2759"/>
<evidence type="ECO:0000313" key="5">
    <source>
        <dbReference type="Proteomes" id="UP000299102"/>
    </source>
</evidence>
<accession>A0A4C1T0L2</accession>
<dbReference type="SUPFAM" id="SSF47473">
    <property type="entry name" value="EF-hand"/>
    <property type="match status" value="1"/>
</dbReference>
<gene>
    <name evidence="4" type="primary">NUCB1</name>
    <name evidence="4" type="ORF">EVAR_73727_1</name>
</gene>
<keyword evidence="5" id="KW-1185">Reference proteome</keyword>
<dbReference type="GO" id="GO:0005509">
    <property type="term" value="F:calcium ion binding"/>
    <property type="evidence" value="ECO:0007669"/>
    <property type="project" value="InterPro"/>
</dbReference>
<keyword evidence="2" id="KW-0106">Calcium</keyword>
<dbReference type="PANTHER" id="PTHR19237">
    <property type="entry name" value="NUCLEOBINDIN"/>
    <property type="match status" value="1"/>
</dbReference>
<dbReference type="PANTHER" id="PTHR19237:SF20">
    <property type="entry name" value="NUCLEOBINDIN 1"/>
    <property type="match status" value="1"/>
</dbReference>
<dbReference type="EMBL" id="BGZK01008264">
    <property type="protein sequence ID" value="GBP07695.1"/>
    <property type="molecule type" value="Genomic_DNA"/>
</dbReference>
<organism evidence="4 5">
    <name type="scientific">Eumeta variegata</name>
    <name type="common">Bagworm moth</name>
    <name type="synonym">Eumeta japonica</name>
    <dbReference type="NCBI Taxonomy" id="151549"/>
    <lineage>
        <taxon>Eukaryota</taxon>
        <taxon>Metazoa</taxon>
        <taxon>Ecdysozoa</taxon>
        <taxon>Arthropoda</taxon>
        <taxon>Hexapoda</taxon>
        <taxon>Insecta</taxon>
        <taxon>Pterygota</taxon>
        <taxon>Neoptera</taxon>
        <taxon>Endopterygota</taxon>
        <taxon>Lepidoptera</taxon>
        <taxon>Glossata</taxon>
        <taxon>Ditrysia</taxon>
        <taxon>Tineoidea</taxon>
        <taxon>Psychidae</taxon>
        <taxon>Oiketicinae</taxon>
        <taxon>Eumeta</taxon>
    </lineage>
</organism>
<reference evidence="4 5" key="1">
    <citation type="journal article" date="2019" name="Commun. Biol.">
        <title>The bagworm genome reveals a unique fibroin gene that provides high tensile strength.</title>
        <authorList>
            <person name="Kono N."/>
            <person name="Nakamura H."/>
            <person name="Ohtoshi R."/>
            <person name="Tomita M."/>
            <person name="Numata K."/>
            <person name="Arakawa K."/>
        </authorList>
    </citation>
    <scope>NUCLEOTIDE SEQUENCE [LARGE SCALE GENOMIC DNA]</scope>
</reference>
<dbReference type="PROSITE" id="PS00018">
    <property type="entry name" value="EF_HAND_1"/>
    <property type="match status" value="1"/>
</dbReference>
<dbReference type="Gene3D" id="1.10.238.10">
    <property type="entry name" value="EF-hand"/>
    <property type="match status" value="1"/>
</dbReference>
<feature type="non-terminal residue" evidence="4">
    <location>
        <position position="112"/>
    </location>
</feature>
<dbReference type="GO" id="GO:0070062">
    <property type="term" value="C:extracellular exosome"/>
    <property type="evidence" value="ECO:0007669"/>
    <property type="project" value="TreeGrafter"/>
</dbReference>
<evidence type="ECO:0000256" key="1">
    <source>
        <dbReference type="ARBA" id="ARBA00022729"/>
    </source>
</evidence>
<dbReference type="InterPro" id="IPR018247">
    <property type="entry name" value="EF_Hand_1_Ca_BS"/>
</dbReference>
<name>A0A4C1T0L2_EUMVA</name>
<evidence type="ECO:0000256" key="2">
    <source>
        <dbReference type="ARBA" id="ARBA00022837"/>
    </source>
</evidence>
<evidence type="ECO:0000313" key="4">
    <source>
        <dbReference type="EMBL" id="GBP07695.1"/>
    </source>
</evidence>
<dbReference type="InterPro" id="IPR040250">
    <property type="entry name" value="Nucleobindin"/>
</dbReference>
<evidence type="ECO:0000259" key="3">
    <source>
        <dbReference type="PROSITE" id="PS50222"/>
    </source>
</evidence>
<keyword evidence="1" id="KW-0732">Signal</keyword>
<feature type="domain" description="EF-hand" evidence="3">
    <location>
        <begin position="74"/>
        <end position="109"/>
    </location>
</feature>
<dbReference type="STRING" id="151549.A0A4C1T0L2"/>
<dbReference type="PROSITE" id="PS50222">
    <property type="entry name" value="EF_HAND_2"/>
    <property type="match status" value="1"/>
</dbReference>
<dbReference type="GO" id="GO:0005793">
    <property type="term" value="C:endoplasmic reticulum-Golgi intermediate compartment"/>
    <property type="evidence" value="ECO:0007669"/>
    <property type="project" value="TreeGrafter"/>
</dbReference>